<keyword evidence="3 7" id="KW-0347">Helicase</keyword>
<keyword evidence="2" id="KW-0378">Hydrolase</keyword>
<dbReference type="InterPro" id="IPR041679">
    <property type="entry name" value="DNA2/NAM7-like_C"/>
</dbReference>
<keyword evidence="1" id="KW-0547">Nucleotide-binding</keyword>
<dbReference type="InterPro" id="IPR047187">
    <property type="entry name" value="SF1_C_Upf1"/>
</dbReference>
<keyword evidence="4" id="KW-0067">ATP-binding</keyword>
<reference evidence="7 8" key="1">
    <citation type="submission" date="2018-01" db="EMBL/GenBank/DDBJ databases">
        <title>The draft genome sequence of Halioglobus lutimaris HF004.</title>
        <authorList>
            <person name="Du Z.-J."/>
            <person name="Shi M.-J."/>
        </authorList>
    </citation>
    <scope>NUCLEOTIDE SEQUENCE [LARGE SCALE GENOMIC DNA]</scope>
    <source>
        <strain evidence="7 8">HF004</strain>
    </source>
</reference>
<dbReference type="GO" id="GO:0005524">
    <property type="term" value="F:ATP binding"/>
    <property type="evidence" value="ECO:0007669"/>
    <property type="project" value="UniProtKB-KW"/>
</dbReference>
<dbReference type="AlphaFoldDB" id="A0A2N5WXE4"/>
<dbReference type="InterPro" id="IPR012337">
    <property type="entry name" value="RNaseH-like_sf"/>
</dbReference>
<evidence type="ECO:0000256" key="2">
    <source>
        <dbReference type="ARBA" id="ARBA00022801"/>
    </source>
</evidence>
<dbReference type="OrthoDB" id="9757917at2"/>
<dbReference type="Gene3D" id="3.40.50.300">
    <property type="entry name" value="P-loop containing nucleotide triphosphate hydrolases"/>
    <property type="match status" value="2"/>
</dbReference>
<evidence type="ECO:0000313" key="8">
    <source>
        <dbReference type="Proteomes" id="UP000235005"/>
    </source>
</evidence>
<dbReference type="InterPro" id="IPR050534">
    <property type="entry name" value="Coronavir_polyprotein_1ab"/>
</dbReference>
<name>A0A2N5WXE4_9GAMM</name>
<dbReference type="Pfam" id="PF13604">
    <property type="entry name" value="AAA_30"/>
    <property type="match status" value="1"/>
</dbReference>
<dbReference type="PANTHER" id="PTHR43788">
    <property type="entry name" value="DNA2/NAM7 HELICASE FAMILY MEMBER"/>
    <property type="match status" value="1"/>
</dbReference>
<dbReference type="Pfam" id="PF13482">
    <property type="entry name" value="RNase_H_2"/>
    <property type="match status" value="1"/>
</dbReference>
<dbReference type="GO" id="GO:0016787">
    <property type="term" value="F:hydrolase activity"/>
    <property type="evidence" value="ECO:0007669"/>
    <property type="project" value="UniProtKB-KW"/>
</dbReference>
<dbReference type="GO" id="GO:0043139">
    <property type="term" value="F:5'-3' DNA helicase activity"/>
    <property type="evidence" value="ECO:0007669"/>
    <property type="project" value="TreeGrafter"/>
</dbReference>
<dbReference type="CDD" id="cd17934">
    <property type="entry name" value="DEXXQc_Upf1-like"/>
    <property type="match status" value="1"/>
</dbReference>
<dbReference type="NCBIfam" id="TIGR03491">
    <property type="entry name" value="TM0106 family RecB-like putative nuclease"/>
    <property type="match status" value="1"/>
</dbReference>
<feature type="domain" description="YprB ribonuclease H-like" evidence="6">
    <location>
        <begin position="322"/>
        <end position="505"/>
    </location>
</feature>
<evidence type="ECO:0000256" key="3">
    <source>
        <dbReference type="ARBA" id="ARBA00022806"/>
    </source>
</evidence>
<dbReference type="RefSeq" id="WP_101519033.1">
    <property type="nucleotide sequence ID" value="NZ_PKUS01000042.1"/>
</dbReference>
<dbReference type="InterPro" id="IPR027417">
    <property type="entry name" value="P-loop_NTPase"/>
</dbReference>
<keyword evidence="8" id="KW-1185">Reference proteome</keyword>
<dbReference type="Pfam" id="PF13087">
    <property type="entry name" value="AAA_12"/>
    <property type="match status" value="1"/>
</dbReference>
<evidence type="ECO:0000256" key="4">
    <source>
        <dbReference type="ARBA" id="ARBA00022840"/>
    </source>
</evidence>
<sequence>MKRDLITSELVCSPSDLTRYIDSPFASWMARHRLEVPDSGIEKDPEDPLLAHLAGKGLEHEANFLETLKSRYSDVITINDDLDDVAKLDQTRAAMAQGADVIFQACLEKRPFRGYADFLIKVDQPSELGGHAYVAWDTKLAKEMKPYFVIQLCCYSEMLEAMQGWLPDTATVVLGTNEEVDFTLGDYYRYYQAKKSEFVEQQAQFDADVMPDPFQYAQHGEWTEYVENLRQQKDHLSRVANITRNQISKLEAAGISTLSGLAATSVERVPKLHEEIFATLKSQAAIQLRSEKAGTTEWEIRSANGPKRNGLAGLPPANAADLFWDLEGFPLEEGGLEYLWGCAFLDDRGERSFWERWAHDHTQEMRAFTDFIQWAYQRWLDNPGMHIYHYGHYEVSACKRLMGRYGVCEFEVDQLLRHGVFIDLYRVVLQGLVVGEPGYSIKNIEHLYRGKRETDVATGGESVVVYAQWREAPDGDDWKSSEVLNGIRQYNIDDCNSTLELADWLRSTQIEAGIEYQPLDGAEDPPVEPEPTELELLEKALLTVADSESETEEDRFLAKQLAHLVLFHTRENKPVWWRYFERSGMSFNELYDDPDCLAGCRRTDREPFLKSERARNLTYEYRFDTNQEFRNRRFKSVHILNIEDKSASVHLVDSEAGILQLTRKYEPPEVIDVIAYDFVSPGSIDKAIQAIGEQFLQNRQLNKPLKEFLLRQLPDVDPQLLLAVETKSDGEKLDQIIEVVAKLDDSIVTVQGPPGTGKTYTASHVIHWLLKNGKSVGVTSNSHKAIDNLLIATYLLCSEAGDDFPFTKVQPEESDIFDKYPWSHIKSSREIWGGLAEDGCVIGATAWGFSTSGAEVDYLFVDEAGQVSLAKLAAMSTQARSIVCLGDQMQLPQPIQVTHPGDSACSILDYFLQDTPTVPPEKGVFLNRTYRMHKGVNGFISDAIYSGRLGNDPACDCQEIQLAGSRRESVGAGTGIRYLETAHSGNKQASQEEVDLIAPIVESLHESSWVDKKGIQKPLTPEDILVVAPFNYQVNELKKRVGNLARVGTVDLFQGQEAPVVIVSMTASVAADSARGVNFLLNKNRLNVAISRAKALAIVVASNTLLEGNPAKLQDMRVYNLFNRLKNYPALDQ</sequence>
<dbReference type="EMBL" id="PKUS01000042">
    <property type="protein sequence ID" value="PLW66912.1"/>
    <property type="molecule type" value="Genomic_DNA"/>
</dbReference>
<dbReference type="SUPFAM" id="SSF52540">
    <property type="entry name" value="P-loop containing nucleoside triphosphate hydrolases"/>
    <property type="match status" value="1"/>
</dbReference>
<dbReference type="InterPro" id="IPR038720">
    <property type="entry name" value="YprB_RNase_H-like_dom"/>
</dbReference>
<accession>A0A2N5WXE4</accession>
<comment type="caution">
    <text evidence="7">The sequence shown here is derived from an EMBL/GenBank/DDBJ whole genome shotgun (WGS) entry which is preliminary data.</text>
</comment>
<dbReference type="PANTHER" id="PTHR43788:SF8">
    <property type="entry name" value="DNA-BINDING PROTEIN SMUBP-2"/>
    <property type="match status" value="1"/>
</dbReference>
<proteinExistence type="predicted"/>
<dbReference type="InterPro" id="IPR019993">
    <property type="entry name" value="RecB_nuclease_TM0106_put"/>
</dbReference>
<dbReference type="SUPFAM" id="SSF53098">
    <property type="entry name" value="Ribonuclease H-like"/>
    <property type="match status" value="1"/>
</dbReference>
<evidence type="ECO:0000259" key="6">
    <source>
        <dbReference type="Pfam" id="PF13482"/>
    </source>
</evidence>
<organism evidence="7 8">
    <name type="scientific">Pseudohalioglobus lutimaris</name>
    <dbReference type="NCBI Taxonomy" id="1737061"/>
    <lineage>
        <taxon>Bacteria</taxon>
        <taxon>Pseudomonadati</taxon>
        <taxon>Pseudomonadota</taxon>
        <taxon>Gammaproteobacteria</taxon>
        <taxon>Cellvibrionales</taxon>
        <taxon>Halieaceae</taxon>
        <taxon>Pseudohalioglobus</taxon>
    </lineage>
</organism>
<feature type="domain" description="DNA2/NAM7 helicase-like C-terminal" evidence="5">
    <location>
        <begin position="920"/>
        <end position="1102"/>
    </location>
</feature>
<evidence type="ECO:0000313" key="7">
    <source>
        <dbReference type="EMBL" id="PLW66912.1"/>
    </source>
</evidence>
<evidence type="ECO:0000259" key="5">
    <source>
        <dbReference type="Pfam" id="PF13087"/>
    </source>
</evidence>
<dbReference type="CDD" id="cd18808">
    <property type="entry name" value="SF1_C_Upf1"/>
    <property type="match status" value="1"/>
</dbReference>
<gene>
    <name evidence="7" type="ORF">C0039_19455</name>
</gene>
<dbReference type="Proteomes" id="UP000235005">
    <property type="component" value="Unassembled WGS sequence"/>
</dbReference>
<evidence type="ECO:0000256" key="1">
    <source>
        <dbReference type="ARBA" id="ARBA00022741"/>
    </source>
</evidence>
<protein>
    <submittedName>
        <fullName evidence="7">Helicase</fullName>
    </submittedName>
</protein>